<sequence length="185" mass="20962">MFKKLISGAAMLLTVLYIFTLSAPLTTATADSHKNSTASLKTENNLPLDTPLYFRLFDYDNHFLGNLGLETYLSWDHNWDYVSLTNRKEVDFKDAGHGRVYIRFGHTFSAYRNYVVISSSGSLYLGEPKDATAFAVLVKSDPFYPNQNIYKFFDKKANEVGVYGQFVTVGNGTRPCIWRIVPSLE</sequence>
<evidence type="ECO:0000256" key="1">
    <source>
        <dbReference type="SAM" id="SignalP"/>
    </source>
</evidence>
<accession>A0ABV4D7S8</accession>
<dbReference type="Proteomes" id="UP001565283">
    <property type="component" value="Unassembled WGS sequence"/>
</dbReference>
<keyword evidence="1" id="KW-0732">Signal</keyword>
<gene>
    <name evidence="2" type="ORF">AALA52_09385</name>
</gene>
<evidence type="ECO:0000313" key="3">
    <source>
        <dbReference type="Proteomes" id="UP001565283"/>
    </source>
</evidence>
<dbReference type="RefSeq" id="WP_369948823.1">
    <property type="nucleotide sequence ID" value="NZ_JBCLSH010000048.1"/>
</dbReference>
<organism evidence="2 3">
    <name type="scientific">Lactococcus ileimucosae</name>
    <dbReference type="NCBI Taxonomy" id="2941329"/>
    <lineage>
        <taxon>Bacteria</taxon>
        <taxon>Bacillati</taxon>
        <taxon>Bacillota</taxon>
        <taxon>Bacilli</taxon>
        <taxon>Lactobacillales</taxon>
        <taxon>Streptococcaceae</taxon>
        <taxon>Lactococcus</taxon>
    </lineage>
</organism>
<evidence type="ECO:0000313" key="2">
    <source>
        <dbReference type="EMBL" id="MEY8444438.1"/>
    </source>
</evidence>
<reference evidence="2 3" key="1">
    <citation type="submission" date="2024-03" db="EMBL/GenBank/DDBJ databases">
        <title>Mouse gut bacterial collection (mGBC) of GemPharmatech.</title>
        <authorList>
            <person name="He Y."/>
            <person name="Dong L."/>
            <person name="Wu D."/>
            <person name="Gao X."/>
            <person name="Lin Z."/>
        </authorList>
    </citation>
    <scope>NUCLEOTIDE SEQUENCE [LARGE SCALE GENOMIC DNA]</scope>
    <source>
        <strain evidence="2 3">61-15</strain>
    </source>
</reference>
<proteinExistence type="predicted"/>
<feature type="chain" id="PRO_5045454433" evidence="1">
    <location>
        <begin position="24"/>
        <end position="185"/>
    </location>
</feature>
<dbReference type="EMBL" id="JBCLSH010000048">
    <property type="protein sequence ID" value="MEY8444438.1"/>
    <property type="molecule type" value="Genomic_DNA"/>
</dbReference>
<protein>
    <submittedName>
        <fullName evidence="2">Uncharacterized protein</fullName>
    </submittedName>
</protein>
<name>A0ABV4D7S8_9LACT</name>
<feature type="signal peptide" evidence="1">
    <location>
        <begin position="1"/>
        <end position="23"/>
    </location>
</feature>
<keyword evidence="3" id="KW-1185">Reference proteome</keyword>
<comment type="caution">
    <text evidence="2">The sequence shown here is derived from an EMBL/GenBank/DDBJ whole genome shotgun (WGS) entry which is preliminary data.</text>
</comment>